<accession>A0A1A8XAB7</accession>
<dbReference type="EMBL" id="FLQV01002580">
    <property type="protein sequence ID" value="SBT01566.1"/>
    <property type="molecule type" value="Genomic_DNA"/>
</dbReference>
<reference evidence="3" key="1">
    <citation type="submission" date="2016-05" db="EMBL/GenBank/DDBJ databases">
        <authorList>
            <person name="Naeem Raeece"/>
        </authorList>
    </citation>
    <scope>NUCLEOTIDE SEQUENCE [LARGE SCALE GENOMIC DNA]</scope>
</reference>
<evidence type="ECO:0000256" key="1">
    <source>
        <dbReference type="SAM" id="MobiDB-lite"/>
    </source>
</evidence>
<organism evidence="2 3">
    <name type="scientific">Plasmodium ovale curtisi</name>
    <dbReference type="NCBI Taxonomy" id="864141"/>
    <lineage>
        <taxon>Eukaryota</taxon>
        <taxon>Sar</taxon>
        <taxon>Alveolata</taxon>
        <taxon>Apicomplexa</taxon>
        <taxon>Aconoidasida</taxon>
        <taxon>Haemosporida</taxon>
        <taxon>Plasmodiidae</taxon>
        <taxon>Plasmodium</taxon>
        <taxon>Plasmodium (Plasmodium)</taxon>
    </lineage>
</organism>
<dbReference type="Pfam" id="PF05795">
    <property type="entry name" value="Plasmodium_Vir"/>
    <property type="match status" value="2"/>
</dbReference>
<dbReference type="InterPro" id="IPR008780">
    <property type="entry name" value="Plasmodium_Vir"/>
</dbReference>
<dbReference type="Proteomes" id="UP000078546">
    <property type="component" value="Unassembled WGS sequence"/>
</dbReference>
<feature type="region of interest" description="Disordered" evidence="1">
    <location>
        <begin position="243"/>
        <end position="268"/>
    </location>
</feature>
<name>A0A1A8XAB7_PLAOA</name>
<evidence type="ECO:0000313" key="2">
    <source>
        <dbReference type="EMBL" id="SBT01566.1"/>
    </source>
</evidence>
<proteinExistence type="predicted"/>
<sequence>MAGGDTDTKFATLLGYSLSDLPSERFYQNREYGNLGLNKYSAHCNSITYPKQNGHMRNVCKKILKYLEKSEKWKKNASEYDECILLNYWVYDKLAYYFGSGETLDMKNAFGSLQFIWSYLIDDSKNPTYYNKCKPLFREILDHHDWKQRKELYDYYVDYSTLYATARDYPQKCEEYYKKIEAKKPLYEHFEKECLSHTSNCFELYEKCMDYNPDKVLSNLPCHDQIEAKKAATAEASARALPLQQSQGHAHGIQPGPHPPGTVFTEQNSDIGKTVGHSVLGVAPVLLTATALYRYTPIGSWIRKFGGYNQSGMSDMDGFSSYTQESGDMFSDSVGNYISYQPI</sequence>
<gene>
    <name evidence="2" type="ORF">POVCU1_067850</name>
</gene>
<dbReference type="AlphaFoldDB" id="A0A1A8XAB7"/>
<protein>
    <submittedName>
        <fullName evidence="2">PIR Superfamily Protein</fullName>
    </submittedName>
</protein>
<evidence type="ECO:0000313" key="3">
    <source>
        <dbReference type="Proteomes" id="UP000078546"/>
    </source>
</evidence>